<name>A0A6L3NBP8_9BURK</name>
<comment type="caution">
    <text evidence="1">The sequence shown here is derived from an EMBL/GenBank/DDBJ whole genome shotgun (WGS) entry which is preliminary data.</text>
</comment>
<dbReference type="EMBL" id="VZOL01000492">
    <property type="protein sequence ID" value="KAB0655785.1"/>
    <property type="molecule type" value="Genomic_DNA"/>
</dbReference>
<gene>
    <name evidence="1" type="ORF">F7R13_25195</name>
</gene>
<organism evidence="1 2">
    <name type="scientific">Burkholderia territorii</name>
    <dbReference type="NCBI Taxonomy" id="1503055"/>
    <lineage>
        <taxon>Bacteria</taxon>
        <taxon>Pseudomonadati</taxon>
        <taxon>Pseudomonadota</taxon>
        <taxon>Betaproteobacteria</taxon>
        <taxon>Burkholderiales</taxon>
        <taxon>Burkholderiaceae</taxon>
        <taxon>Burkholderia</taxon>
        <taxon>Burkholderia cepacia complex</taxon>
    </lineage>
</organism>
<proteinExistence type="predicted"/>
<dbReference type="GO" id="GO:0016740">
    <property type="term" value="F:transferase activity"/>
    <property type="evidence" value="ECO:0007669"/>
    <property type="project" value="UniProtKB-KW"/>
</dbReference>
<evidence type="ECO:0000313" key="2">
    <source>
        <dbReference type="Proteomes" id="UP000473571"/>
    </source>
</evidence>
<protein>
    <submittedName>
        <fullName evidence="1">CoA transferase</fullName>
    </submittedName>
</protein>
<dbReference type="AlphaFoldDB" id="A0A6L3NBP8"/>
<evidence type="ECO:0000313" key="1">
    <source>
        <dbReference type="EMBL" id="KAB0655785.1"/>
    </source>
</evidence>
<dbReference type="Gene3D" id="3.40.50.10540">
    <property type="entry name" value="Crotonobetainyl-coa:carnitine coa-transferase, domain 1"/>
    <property type="match status" value="1"/>
</dbReference>
<feature type="non-terminal residue" evidence="1">
    <location>
        <position position="1"/>
    </location>
</feature>
<reference evidence="1 2" key="1">
    <citation type="submission" date="2019-09" db="EMBL/GenBank/DDBJ databases">
        <title>Draft genome sequences of 48 bacterial type strains from the CCUG.</title>
        <authorList>
            <person name="Tunovic T."/>
            <person name="Pineiro-Iglesias B."/>
            <person name="Unosson C."/>
            <person name="Inganas E."/>
            <person name="Ohlen M."/>
            <person name="Cardew S."/>
            <person name="Jensie-Markopoulos S."/>
            <person name="Salva-Serra F."/>
            <person name="Jaen-Luchoro D."/>
            <person name="Karlsson R."/>
            <person name="Svensson-Stadler L."/>
            <person name="Chun J."/>
            <person name="Moore E."/>
        </authorList>
    </citation>
    <scope>NUCLEOTIDE SEQUENCE [LARGE SCALE GENOMIC DNA]</scope>
    <source>
        <strain evidence="1 2">CCUG 65687</strain>
    </source>
</reference>
<dbReference type="InterPro" id="IPR023606">
    <property type="entry name" value="CoA-Trfase_III_dom_1_sf"/>
</dbReference>
<keyword evidence="1" id="KW-0808">Transferase</keyword>
<dbReference type="SUPFAM" id="SSF89796">
    <property type="entry name" value="CoA-transferase family III (CaiB/BaiF)"/>
    <property type="match status" value="1"/>
</dbReference>
<accession>A0A6L3NBP8</accession>
<sequence length="55" mass="5682">AGGVDVLAPPYRFDGARLPVRGAPPVLGADTDDVLGSWLGLSPDALARLRADRVV</sequence>
<dbReference type="Proteomes" id="UP000473571">
    <property type="component" value="Unassembled WGS sequence"/>
</dbReference>